<proteinExistence type="predicted"/>
<dbReference type="AlphaFoldDB" id="A0A975UBA1"/>
<gene>
    <name evidence="5" type="ORF">KNV97_09880</name>
</gene>
<evidence type="ECO:0000313" key="5">
    <source>
        <dbReference type="EMBL" id="QXO18548.1"/>
    </source>
</evidence>
<reference evidence="5" key="1">
    <citation type="submission" date="2021-06" db="EMBL/GenBank/DDBJ databases">
        <title>Vibrio nov. sp., novel gut bacterium isolated from Yellow Sea oyster.</title>
        <authorList>
            <person name="Muhammad N."/>
            <person name="Nguyen T.H."/>
            <person name="Lee Y.-J."/>
            <person name="Ko J."/>
            <person name="Kim S.-G."/>
        </authorList>
    </citation>
    <scope>NUCLEOTIDE SEQUENCE</scope>
    <source>
        <strain evidence="5">OG9-811</strain>
    </source>
</reference>
<sequence length="215" mass="23985">MMFRTEHLTIRHQSGAVLLADFNLTIAAGEIVSLMGPSGCGKSTLLNVIAGHLSADFRYHGKMQLNGVTIDTLPPHQRHIGMLFQDDLLFPHLNVWENLAFALPDHIKGSERKQQALQALGHVQLGSLAQSFPQQISGGQRARISLIRMLLARPQLALLDEPFNKLDKALRGQFRDWVFERLQTAGIPTLMVTHDPEDVLPDGRITHWPTENSHA</sequence>
<keyword evidence="6" id="KW-1185">Reference proteome</keyword>
<keyword evidence="2" id="KW-0547">Nucleotide-binding</keyword>
<keyword evidence="3 5" id="KW-0067">ATP-binding</keyword>
<dbReference type="PROSITE" id="PS50893">
    <property type="entry name" value="ABC_TRANSPORTER_2"/>
    <property type="match status" value="1"/>
</dbReference>
<dbReference type="InterPro" id="IPR017871">
    <property type="entry name" value="ABC_transporter-like_CS"/>
</dbReference>
<dbReference type="RefSeq" id="WP_218562999.1">
    <property type="nucleotide sequence ID" value="NZ_CP076643.1"/>
</dbReference>
<protein>
    <submittedName>
        <fullName evidence="5">ATP-binding cassette domain-containing protein</fullName>
    </submittedName>
</protein>
<dbReference type="PROSITE" id="PS00211">
    <property type="entry name" value="ABC_TRANSPORTER_1"/>
    <property type="match status" value="1"/>
</dbReference>
<dbReference type="InterPro" id="IPR003593">
    <property type="entry name" value="AAA+_ATPase"/>
</dbReference>
<accession>A0A975UBA1</accession>
<dbReference type="GO" id="GO:0016887">
    <property type="term" value="F:ATP hydrolysis activity"/>
    <property type="evidence" value="ECO:0007669"/>
    <property type="project" value="InterPro"/>
</dbReference>
<dbReference type="GO" id="GO:0005524">
    <property type="term" value="F:ATP binding"/>
    <property type="evidence" value="ECO:0007669"/>
    <property type="project" value="UniProtKB-KW"/>
</dbReference>
<feature type="domain" description="ABC transporter" evidence="4">
    <location>
        <begin position="3"/>
        <end position="215"/>
    </location>
</feature>
<dbReference type="KEGG" id="vos:KNV97_09880"/>
<dbReference type="PANTHER" id="PTHR42781">
    <property type="entry name" value="SPERMIDINE/PUTRESCINE IMPORT ATP-BINDING PROTEIN POTA"/>
    <property type="match status" value="1"/>
</dbReference>
<evidence type="ECO:0000259" key="4">
    <source>
        <dbReference type="PROSITE" id="PS50893"/>
    </source>
</evidence>
<dbReference type="Proteomes" id="UP000694232">
    <property type="component" value="Chromosome 1"/>
</dbReference>
<name>A0A975UBA1_9VIBR</name>
<dbReference type="InterPro" id="IPR050093">
    <property type="entry name" value="ABC_SmlMolc_Importer"/>
</dbReference>
<keyword evidence="1" id="KW-0813">Transport</keyword>
<dbReference type="Pfam" id="PF00005">
    <property type="entry name" value="ABC_tran"/>
    <property type="match status" value="1"/>
</dbReference>
<evidence type="ECO:0000256" key="2">
    <source>
        <dbReference type="ARBA" id="ARBA00022741"/>
    </source>
</evidence>
<dbReference type="PANTHER" id="PTHR42781:SF4">
    <property type="entry name" value="SPERMIDINE_PUTRESCINE IMPORT ATP-BINDING PROTEIN POTA"/>
    <property type="match status" value="1"/>
</dbReference>
<evidence type="ECO:0000313" key="6">
    <source>
        <dbReference type="Proteomes" id="UP000694232"/>
    </source>
</evidence>
<evidence type="ECO:0000256" key="1">
    <source>
        <dbReference type="ARBA" id="ARBA00022448"/>
    </source>
</evidence>
<dbReference type="EMBL" id="CP076643">
    <property type="protein sequence ID" value="QXO18548.1"/>
    <property type="molecule type" value="Genomic_DNA"/>
</dbReference>
<evidence type="ECO:0000256" key="3">
    <source>
        <dbReference type="ARBA" id="ARBA00022840"/>
    </source>
</evidence>
<dbReference type="InterPro" id="IPR003439">
    <property type="entry name" value="ABC_transporter-like_ATP-bd"/>
</dbReference>
<organism evidence="5 6">
    <name type="scientific">Vibrio ostreae</name>
    <dbReference type="NCBI Taxonomy" id="2841925"/>
    <lineage>
        <taxon>Bacteria</taxon>
        <taxon>Pseudomonadati</taxon>
        <taxon>Pseudomonadota</taxon>
        <taxon>Gammaproteobacteria</taxon>
        <taxon>Vibrionales</taxon>
        <taxon>Vibrionaceae</taxon>
        <taxon>Vibrio</taxon>
    </lineage>
</organism>
<dbReference type="SMART" id="SM00382">
    <property type="entry name" value="AAA"/>
    <property type="match status" value="1"/>
</dbReference>